<gene>
    <name evidence="1" type="ORF">L1987_39374</name>
</gene>
<reference evidence="2" key="1">
    <citation type="journal article" date="2022" name="Mol. Ecol. Resour.">
        <title>The genomes of chicory, endive, great burdock and yacon provide insights into Asteraceae palaeo-polyploidization history and plant inulin production.</title>
        <authorList>
            <person name="Fan W."/>
            <person name="Wang S."/>
            <person name="Wang H."/>
            <person name="Wang A."/>
            <person name="Jiang F."/>
            <person name="Liu H."/>
            <person name="Zhao H."/>
            <person name="Xu D."/>
            <person name="Zhang Y."/>
        </authorList>
    </citation>
    <scope>NUCLEOTIDE SEQUENCE [LARGE SCALE GENOMIC DNA]</scope>
    <source>
        <strain evidence="2">cv. Yunnan</strain>
    </source>
</reference>
<proteinExistence type="predicted"/>
<evidence type="ECO:0000313" key="1">
    <source>
        <dbReference type="EMBL" id="KAI3796695.1"/>
    </source>
</evidence>
<keyword evidence="2" id="KW-1185">Reference proteome</keyword>
<dbReference type="EMBL" id="CM042029">
    <property type="protein sequence ID" value="KAI3796695.1"/>
    <property type="molecule type" value="Genomic_DNA"/>
</dbReference>
<evidence type="ECO:0000313" key="2">
    <source>
        <dbReference type="Proteomes" id="UP001056120"/>
    </source>
</evidence>
<name>A0ACB9HLV4_9ASTR</name>
<reference evidence="1 2" key="2">
    <citation type="journal article" date="2022" name="Mol. Ecol. Resour.">
        <title>The genomes of chicory, endive, great burdock and yacon provide insights into Asteraceae paleo-polyploidization history and plant inulin production.</title>
        <authorList>
            <person name="Fan W."/>
            <person name="Wang S."/>
            <person name="Wang H."/>
            <person name="Wang A."/>
            <person name="Jiang F."/>
            <person name="Liu H."/>
            <person name="Zhao H."/>
            <person name="Xu D."/>
            <person name="Zhang Y."/>
        </authorList>
    </citation>
    <scope>NUCLEOTIDE SEQUENCE [LARGE SCALE GENOMIC DNA]</scope>
    <source>
        <strain evidence="2">cv. Yunnan</strain>
        <tissue evidence="1">Leaves</tissue>
    </source>
</reference>
<sequence length="129" mass="14191">MASPTSKPHQLCSFADLALSEMTNASQPLVTSISTRVPEKDQKQVVRIGPDPCSEGGQSSRKRFSVSLTKEDVKKDLFAITGKPLIRCNKRRNKKMKNDLEALIPGGSLDGHAPETLQKSYGPFSSKRY</sequence>
<organism evidence="1 2">
    <name type="scientific">Smallanthus sonchifolius</name>
    <dbReference type="NCBI Taxonomy" id="185202"/>
    <lineage>
        <taxon>Eukaryota</taxon>
        <taxon>Viridiplantae</taxon>
        <taxon>Streptophyta</taxon>
        <taxon>Embryophyta</taxon>
        <taxon>Tracheophyta</taxon>
        <taxon>Spermatophyta</taxon>
        <taxon>Magnoliopsida</taxon>
        <taxon>eudicotyledons</taxon>
        <taxon>Gunneridae</taxon>
        <taxon>Pentapetalae</taxon>
        <taxon>asterids</taxon>
        <taxon>campanulids</taxon>
        <taxon>Asterales</taxon>
        <taxon>Asteraceae</taxon>
        <taxon>Asteroideae</taxon>
        <taxon>Heliantheae alliance</taxon>
        <taxon>Millerieae</taxon>
        <taxon>Smallanthus</taxon>
    </lineage>
</organism>
<comment type="caution">
    <text evidence="1">The sequence shown here is derived from an EMBL/GenBank/DDBJ whole genome shotgun (WGS) entry which is preliminary data.</text>
</comment>
<protein>
    <submittedName>
        <fullName evidence="1">Uncharacterized protein</fullName>
    </submittedName>
</protein>
<dbReference type="Proteomes" id="UP001056120">
    <property type="component" value="Linkage Group LG12"/>
</dbReference>
<accession>A0ACB9HLV4</accession>